<accession>A0ACD5UL45</accession>
<sequence length="189" mass="20314">MAIEKGKGPAAAAAAVKGKGPVAAAAEKGKGKGGRPTAADDGRTVKLKSSDEQIFEVPAEVAKLFKAIADVVDKGDADETVPLPNVHSSTLAKVIEYCDNHLRMDSEPDVRRWDKEFVSKLDVNDLFDVILAANYLDYEGLLDLICKAVADLIEGRTTEQIRATLGIENDFTPEEEAEMAAEHAWAFGD</sequence>
<evidence type="ECO:0000313" key="2">
    <source>
        <dbReference type="Proteomes" id="UP001732700"/>
    </source>
</evidence>
<proteinExistence type="predicted"/>
<protein>
    <submittedName>
        <fullName evidence="1">Uncharacterized protein</fullName>
    </submittedName>
</protein>
<dbReference type="Proteomes" id="UP001732700">
    <property type="component" value="Chromosome 2C"/>
</dbReference>
<organism evidence="1 2">
    <name type="scientific">Avena sativa</name>
    <name type="common">Oat</name>
    <dbReference type="NCBI Taxonomy" id="4498"/>
    <lineage>
        <taxon>Eukaryota</taxon>
        <taxon>Viridiplantae</taxon>
        <taxon>Streptophyta</taxon>
        <taxon>Embryophyta</taxon>
        <taxon>Tracheophyta</taxon>
        <taxon>Spermatophyta</taxon>
        <taxon>Magnoliopsida</taxon>
        <taxon>Liliopsida</taxon>
        <taxon>Poales</taxon>
        <taxon>Poaceae</taxon>
        <taxon>BOP clade</taxon>
        <taxon>Pooideae</taxon>
        <taxon>Poodae</taxon>
        <taxon>Poeae</taxon>
        <taxon>Poeae Chloroplast Group 1 (Aveneae type)</taxon>
        <taxon>Aveninae</taxon>
        <taxon>Avena</taxon>
    </lineage>
</organism>
<reference evidence="1" key="1">
    <citation type="submission" date="2021-05" db="EMBL/GenBank/DDBJ databases">
        <authorList>
            <person name="Scholz U."/>
            <person name="Mascher M."/>
            <person name="Fiebig A."/>
        </authorList>
    </citation>
    <scope>NUCLEOTIDE SEQUENCE [LARGE SCALE GENOMIC DNA]</scope>
</reference>
<evidence type="ECO:0000313" key="1">
    <source>
        <dbReference type="EnsemblPlants" id="AVESA.00010b.r2.2CG0266530.1.CDS.1"/>
    </source>
</evidence>
<dbReference type="EnsemblPlants" id="AVESA.00010b.r2.2CG0266530.1">
    <property type="protein sequence ID" value="AVESA.00010b.r2.2CG0266530.1.CDS.1"/>
    <property type="gene ID" value="AVESA.00010b.r2.2CG0266530"/>
</dbReference>
<name>A0ACD5UL45_AVESA</name>
<keyword evidence="2" id="KW-1185">Reference proteome</keyword>
<reference evidence="1" key="2">
    <citation type="submission" date="2025-09" db="UniProtKB">
        <authorList>
            <consortium name="EnsemblPlants"/>
        </authorList>
    </citation>
    <scope>IDENTIFICATION</scope>
</reference>